<sequence>MRLKPEGVGLPRLLQVTARQRRSSFGSMSERIIWTSGVFSPTGMCKERGRAELARASKFTPSRSPAPWR</sequence>
<dbReference type="EMBL" id="WKFB01000830">
    <property type="protein sequence ID" value="KAF6717549.1"/>
    <property type="molecule type" value="Genomic_DNA"/>
</dbReference>
<organism evidence="1 2">
    <name type="scientific">Oryzias melastigma</name>
    <name type="common">Marine medaka</name>
    <dbReference type="NCBI Taxonomy" id="30732"/>
    <lineage>
        <taxon>Eukaryota</taxon>
        <taxon>Metazoa</taxon>
        <taxon>Chordata</taxon>
        <taxon>Craniata</taxon>
        <taxon>Vertebrata</taxon>
        <taxon>Euteleostomi</taxon>
        <taxon>Actinopterygii</taxon>
        <taxon>Neopterygii</taxon>
        <taxon>Teleostei</taxon>
        <taxon>Neoteleostei</taxon>
        <taxon>Acanthomorphata</taxon>
        <taxon>Ovalentaria</taxon>
        <taxon>Atherinomorphae</taxon>
        <taxon>Beloniformes</taxon>
        <taxon>Adrianichthyidae</taxon>
        <taxon>Oryziinae</taxon>
        <taxon>Oryzias</taxon>
    </lineage>
</organism>
<name>A0A834BXW8_ORYME</name>
<gene>
    <name evidence="1" type="ORF">FQA47_020170</name>
</gene>
<evidence type="ECO:0000313" key="1">
    <source>
        <dbReference type="EMBL" id="KAF6717549.1"/>
    </source>
</evidence>
<comment type="caution">
    <text evidence="1">The sequence shown here is derived from an EMBL/GenBank/DDBJ whole genome shotgun (WGS) entry which is preliminary data.</text>
</comment>
<protein>
    <submittedName>
        <fullName evidence="1">Uncharacterized protein</fullName>
    </submittedName>
</protein>
<evidence type="ECO:0000313" key="2">
    <source>
        <dbReference type="Proteomes" id="UP000646548"/>
    </source>
</evidence>
<accession>A0A834BXW8</accession>
<proteinExistence type="predicted"/>
<dbReference type="Proteomes" id="UP000646548">
    <property type="component" value="Unassembled WGS sequence"/>
</dbReference>
<reference evidence="1" key="1">
    <citation type="journal article" name="BMC Genomics">
        <title>Long-read sequencing and de novo genome assembly of marine medaka (Oryzias melastigma).</title>
        <authorList>
            <person name="Liang P."/>
            <person name="Saqib H.S.A."/>
            <person name="Ni X."/>
            <person name="Shen Y."/>
        </authorList>
    </citation>
    <scope>NUCLEOTIDE SEQUENCE</scope>
    <source>
        <strain evidence="1">Bigg-433</strain>
    </source>
</reference>
<dbReference type="AlphaFoldDB" id="A0A834BXW8"/>